<feature type="compositionally biased region" description="Basic and acidic residues" evidence="1">
    <location>
        <begin position="231"/>
        <end position="260"/>
    </location>
</feature>
<dbReference type="Proteomes" id="UP001590950">
    <property type="component" value="Unassembled WGS sequence"/>
</dbReference>
<feature type="region of interest" description="Disordered" evidence="1">
    <location>
        <begin position="214"/>
        <end position="287"/>
    </location>
</feature>
<name>A0ABR4AA31_9LECA</name>
<protein>
    <recommendedName>
        <fullName evidence="5">Tetraspanin Tsp3</fullName>
    </recommendedName>
</protein>
<comment type="caution">
    <text evidence="3">The sequence shown here is derived from an EMBL/GenBank/DDBJ whole genome shotgun (WGS) entry which is preliminary data.</text>
</comment>
<feature type="compositionally biased region" description="Basic and acidic residues" evidence="1">
    <location>
        <begin position="278"/>
        <end position="287"/>
    </location>
</feature>
<gene>
    <name evidence="3" type="ORF">N7G274_004813</name>
</gene>
<feature type="transmembrane region" description="Helical" evidence="2">
    <location>
        <begin position="176"/>
        <end position="196"/>
    </location>
</feature>
<keyword evidence="4" id="KW-1185">Reference proteome</keyword>
<accession>A0ABR4AA31</accession>
<organism evidence="3 4">
    <name type="scientific">Stereocaulon virgatum</name>
    <dbReference type="NCBI Taxonomy" id="373712"/>
    <lineage>
        <taxon>Eukaryota</taxon>
        <taxon>Fungi</taxon>
        <taxon>Dikarya</taxon>
        <taxon>Ascomycota</taxon>
        <taxon>Pezizomycotina</taxon>
        <taxon>Lecanoromycetes</taxon>
        <taxon>OSLEUM clade</taxon>
        <taxon>Lecanoromycetidae</taxon>
        <taxon>Lecanorales</taxon>
        <taxon>Lecanorineae</taxon>
        <taxon>Stereocaulaceae</taxon>
        <taxon>Stereocaulon</taxon>
    </lineage>
</organism>
<keyword evidence="2" id="KW-0812">Transmembrane</keyword>
<sequence>MSLLVPLLLLGLIIPAGIALYRIRAFAIPISRVTATATIILPVLTGISLRGAQRLASRSNGSLTNAKPSLSWATIIIFMLLTIYETAIATLALTHMAPPSNLNCQLHQQWSRLFSNKDAEVIRRIQDRYQCCGLRSTVDMAWPFPDRSHPVTACRDAFNRQNSCLGGWRRDEQMTAGLMLLVAGVVFLIKPMIMVVHRTRHSFPSYWWPARGSSNAGGGADDEDGLEANEEEVRAAHNRRRIEGSAYRDDPLVEDARPAGDSEPNSDANHRLLQPSRLHSEGNNEWR</sequence>
<feature type="transmembrane region" description="Helical" evidence="2">
    <location>
        <begin position="70"/>
        <end position="93"/>
    </location>
</feature>
<evidence type="ECO:0000313" key="3">
    <source>
        <dbReference type="EMBL" id="KAL2042324.1"/>
    </source>
</evidence>
<evidence type="ECO:0008006" key="5">
    <source>
        <dbReference type="Google" id="ProtNLM"/>
    </source>
</evidence>
<evidence type="ECO:0000313" key="4">
    <source>
        <dbReference type="Proteomes" id="UP001590950"/>
    </source>
</evidence>
<feature type="compositionally biased region" description="Acidic residues" evidence="1">
    <location>
        <begin position="220"/>
        <end position="230"/>
    </location>
</feature>
<keyword evidence="2" id="KW-0472">Membrane</keyword>
<evidence type="ECO:0000256" key="1">
    <source>
        <dbReference type="SAM" id="MobiDB-lite"/>
    </source>
</evidence>
<proteinExistence type="predicted"/>
<dbReference type="EMBL" id="JBEFKJ010000014">
    <property type="protein sequence ID" value="KAL2042324.1"/>
    <property type="molecule type" value="Genomic_DNA"/>
</dbReference>
<feature type="transmembrane region" description="Helical" evidence="2">
    <location>
        <begin position="29"/>
        <end position="49"/>
    </location>
</feature>
<keyword evidence="2" id="KW-1133">Transmembrane helix</keyword>
<evidence type="ECO:0000256" key="2">
    <source>
        <dbReference type="SAM" id="Phobius"/>
    </source>
</evidence>
<reference evidence="3 4" key="1">
    <citation type="submission" date="2024-09" db="EMBL/GenBank/DDBJ databases">
        <title>Rethinking Asexuality: The Enigmatic Case of Functional Sexual Genes in Lepraria (Stereocaulaceae).</title>
        <authorList>
            <person name="Doellman M."/>
            <person name="Sun Y."/>
            <person name="Barcenas-Pena A."/>
            <person name="Lumbsch H.T."/>
            <person name="Grewe F."/>
        </authorList>
    </citation>
    <scope>NUCLEOTIDE SEQUENCE [LARGE SCALE GENOMIC DNA]</scope>
    <source>
        <strain evidence="3 4">Mercado 3170</strain>
    </source>
</reference>